<reference evidence="2" key="1">
    <citation type="journal article" date="2015" name="PLoS Genet.">
        <title>Genome Sequence and Transcriptome Analyses of Chrysochromulina tobin: Metabolic Tools for Enhanced Algal Fitness in the Prominent Order Prymnesiales (Haptophyceae).</title>
        <authorList>
            <person name="Hovde B.T."/>
            <person name="Deodato C.R."/>
            <person name="Hunsperger H.M."/>
            <person name="Ryken S.A."/>
            <person name="Yost W."/>
            <person name="Jha R.K."/>
            <person name="Patterson J."/>
            <person name="Monnat R.J. Jr."/>
            <person name="Barlow S.B."/>
            <person name="Starkenburg S.R."/>
            <person name="Cattolico R.A."/>
        </authorList>
    </citation>
    <scope>NUCLEOTIDE SEQUENCE</scope>
    <source>
        <strain evidence="2">CCMP291</strain>
    </source>
</reference>
<name>A0A0M0J8K8_9EUKA</name>
<dbReference type="GO" id="GO:0003697">
    <property type="term" value="F:single-stranded DNA binding"/>
    <property type="evidence" value="ECO:0007669"/>
    <property type="project" value="TreeGrafter"/>
</dbReference>
<dbReference type="GO" id="GO:0005737">
    <property type="term" value="C:cytoplasm"/>
    <property type="evidence" value="ECO:0007669"/>
    <property type="project" value="TreeGrafter"/>
</dbReference>
<dbReference type="Proteomes" id="UP000037460">
    <property type="component" value="Unassembled WGS sequence"/>
</dbReference>
<dbReference type="OrthoDB" id="5635at2759"/>
<dbReference type="GO" id="GO:0003684">
    <property type="term" value="F:damaged DNA binding"/>
    <property type="evidence" value="ECO:0007669"/>
    <property type="project" value="InterPro"/>
</dbReference>
<dbReference type="PANTHER" id="PTHR12135">
    <property type="entry name" value="DNA REPAIR PROTEIN XP-C / RAD4"/>
    <property type="match status" value="1"/>
</dbReference>
<dbReference type="GO" id="GO:0006298">
    <property type="term" value="P:mismatch repair"/>
    <property type="evidence" value="ECO:0007669"/>
    <property type="project" value="TreeGrafter"/>
</dbReference>
<dbReference type="GO" id="GO:0000111">
    <property type="term" value="C:nucleotide-excision repair factor 2 complex"/>
    <property type="evidence" value="ECO:0007669"/>
    <property type="project" value="TreeGrafter"/>
</dbReference>
<sequence length="79" mass="8947">MVGFDVHDGRAVPKIEGAVVCIEHAQLLREASAAIRDQAEDQQAHECHEEALALWRQLLRSMAVRERIERQYAHLDDGS</sequence>
<proteinExistence type="predicted"/>
<gene>
    <name evidence="1" type="ORF">Ctob_002569</name>
</gene>
<keyword evidence="2" id="KW-1185">Reference proteome</keyword>
<dbReference type="AlphaFoldDB" id="A0A0M0J8K8"/>
<dbReference type="InterPro" id="IPR004583">
    <property type="entry name" value="DNA_repair_Rad4"/>
</dbReference>
<dbReference type="PANTHER" id="PTHR12135:SF0">
    <property type="entry name" value="DNA REPAIR PROTEIN COMPLEMENTING XP-C CELLS"/>
    <property type="match status" value="1"/>
</dbReference>
<accession>A0A0M0J8K8</accession>
<organism evidence="1 2">
    <name type="scientific">Chrysochromulina tobinii</name>
    <dbReference type="NCBI Taxonomy" id="1460289"/>
    <lineage>
        <taxon>Eukaryota</taxon>
        <taxon>Haptista</taxon>
        <taxon>Haptophyta</taxon>
        <taxon>Prymnesiophyceae</taxon>
        <taxon>Prymnesiales</taxon>
        <taxon>Chrysochromulinaceae</taxon>
        <taxon>Chrysochromulina</taxon>
    </lineage>
</organism>
<dbReference type="GO" id="GO:0071942">
    <property type="term" value="C:XPC complex"/>
    <property type="evidence" value="ECO:0007669"/>
    <property type="project" value="TreeGrafter"/>
</dbReference>
<dbReference type="GO" id="GO:0006289">
    <property type="term" value="P:nucleotide-excision repair"/>
    <property type="evidence" value="ECO:0007669"/>
    <property type="project" value="InterPro"/>
</dbReference>
<evidence type="ECO:0000313" key="1">
    <source>
        <dbReference type="EMBL" id="KOO22924.1"/>
    </source>
</evidence>
<comment type="caution">
    <text evidence="1">The sequence shown here is derived from an EMBL/GenBank/DDBJ whole genome shotgun (WGS) entry which is preliminary data.</text>
</comment>
<dbReference type="EMBL" id="JWZX01003238">
    <property type="protein sequence ID" value="KOO22924.1"/>
    <property type="molecule type" value="Genomic_DNA"/>
</dbReference>
<dbReference type="Gene3D" id="3.30.70.2460">
    <property type="entry name" value="Rad4, beta-hairpin domain BHD3"/>
    <property type="match status" value="1"/>
</dbReference>
<dbReference type="InterPro" id="IPR042488">
    <property type="entry name" value="Rad4_BHD3_sf"/>
</dbReference>
<evidence type="ECO:0000313" key="2">
    <source>
        <dbReference type="Proteomes" id="UP000037460"/>
    </source>
</evidence>
<protein>
    <submittedName>
        <fullName evidence="1">Nucleotide excision repair complex subunit xpc-like protein isoform 2</fullName>
    </submittedName>
</protein>